<dbReference type="EMBL" id="MKWS01000005">
    <property type="protein sequence ID" value="RVD78177.1"/>
    <property type="molecule type" value="Genomic_DNA"/>
</dbReference>
<reference evidence="2 3" key="1">
    <citation type="submission" date="2016-10" db="EMBL/GenBank/DDBJ databases">
        <title>Search of new enzymes for the oxidation of sulfur compounds.</title>
        <authorList>
            <person name="Novo A."/>
            <person name="Moreira I.S."/>
            <person name="Castro P.M."/>
        </authorList>
    </citation>
    <scope>NUCLEOTIDE SEQUENCE [LARGE SCALE GENOMIC DNA]</scope>
    <source>
        <strain evidence="2 3">A9</strain>
    </source>
</reference>
<dbReference type="AlphaFoldDB" id="A0AA94ER23"/>
<feature type="transmembrane region" description="Helical" evidence="1">
    <location>
        <begin position="12"/>
        <end position="29"/>
    </location>
</feature>
<gene>
    <name evidence="2" type="ORF">A9HBioS_2022</name>
</gene>
<proteinExistence type="predicted"/>
<name>A0AA94ER23_9PSED</name>
<protein>
    <submittedName>
        <fullName evidence="2">Uncharacterized protein</fullName>
    </submittedName>
</protein>
<keyword evidence="1" id="KW-1133">Transmembrane helix</keyword>
<evidence type="ECO:0000313" key="3">
    <source>
        <dbReference type="Proteomes" id="UP000288002"/>
    </source>
</evidence>
<keyword evidence="1" id="KW-0812">Transmembrane</keyword>
<evidence type="ECO:0000256" key="1">
    <source>
        <dbReference type="SAM" id="Phobius"/>
    </source>
</evidence>
<organism evidence="2 3">
    <name type="scientific">Pseudomonas koreensis</name>
    <dbReference type="NCBI Taxonomy" id="198620"/>
    <lineage>
        <taxon>Bacteria</taxon>
        <taxon>Pseudomonadati</taxon>
        <taxon>Pseudomonadota</taxon>
        <taxon>Gammaproteobacteria</taxon>
        <taxon>Pseudomonadales</taxon>
        <taxon>Pseudomonadaceae</taxon>
        <taxon>Pseudomonas</taxon>
    </lineage>
</organism>
<evidence type="ECO:0000313" key="2">
    <source>
        <dbReference type="EMBL" id="RVD78177.1"/>
    </source>
</evidence>
<comment type="caution">
    <text evidence="2">The sequence shown here is derived from an EMBL/GenBank/DDBJ whole genome shotgun (WGS) entry which is preliminary data.</text>
</comment>
<dbReference type="Proteomes" id="UP000288002">
    <property type="component" value="Unassembled WGS sequence"/>
</dbReference>
<accession>A0AA94ER23</accession>
<sequence>MTQINVTLKAKRRWWVMPLLNCAFVWYWLTGRDKLAPGFIDWVVRRGLIIEVE</sequence>
<dbReference type="RefSeq" id="WP_164747841.1">
    <property type="nucleotide sequence ID" value="NZ_MKWS01000005.1"/>
</dbReference>
<keyword evidence="1" id="KW-0472">Membrane</keyword>